<sequence length="142" mass="16207">MKLRCRFYASHGSKPIFTSLGARCDRGGSRYAYLESLLDDAALQPYVHDCLLTVKERNRLHRFRIFFKRHVLLPLNGAVQSLGTAAFKGDVVIARVAVRDEVSLVNMRARDGILADFAMRKFVRYAKAIRARQIPRCLTFAF</sequence>
<gene>
    <name evidence="1" type="ORF">CCMSSC00406_0007317</name>
</gene>
<organism evidence="1 2">
    <name type="scientific">Pleurotus cornucopiae</name>
    <name type="common">Cornucopia mushroom</name>
    <dbReference type="NCBI Taxonomy" id="5321"/>
    <lineage>
        <taxon>Eukaryota</taxon>
        <taxon>Fungi</taxon>
        <taxon>Dikarya</taxon>
        <taxon>Basidiomycota</taxon>
        <taxon>Agaricomycotina</taxon>
        <taxon>Agaricomycetes</taxon>
        <taxon>Agaricomycetidae</taxon>
        <taxon>Agaricales</taxon>
        <taxon>Pleurotineae</taxon>
        <taxon>Pleurotaceae</taxon>
        <taxon>Pleurotus</taxon>
    </lineage>
</organism>
<dbReference type="EMBL" id="WQMT02000010">
    <property type="protein sequence ID" value="KAG9218312.1"/>
    <property type="molecule type" value="Genomic_DNA"/>
</dbReference>
<reference evidence="1 2" key="1">
    <citation type="journal article" date="2021" name="Appl. Environ. Microbiol.">
        <title>Genetic linkage and physical mapping for an oyster mushroom Pleurotus cornucopiae and QTL analysis for the trait cap color.</title>
        <authorList>
            <person name="Zhang Y."/>
            <person name="Gao W."/>
            <person name="Sonnenberg A."/>
            <person name="Chen Q."/>
            <person name="Zhang J."/>
            <person name="Huang C."/>
        </authorList>
    </citation>
    <scope>NUCLEOTIDE SEQUENCE [LARGE SCALE GENOMIC DNA]</scope>
    <source>
        <strain evidence="1">CCMSSC00406</strain>
    </source>
</reference>
<protein>
    <submittedName>
        <fullName evidence="1">Uncharacterized protein</fullName>
    </submittedName>
</protein>
<dbReference type="Proteomes" id="UP000824881">
    <property type="component" value="Unassembled WGS sequence"/>
</dbReference>
<accession>A0ACB7IJD0</accession>
<proteinExistence type="predicted"/>
<comment type="caution">
    <text evidence="1">The sequence shown here is derived from an EMBL/GenBank/DDBJ whole genome shotgun (WGS) entry which is preliminary data.</text>
</comment>
<evidence type="ECO:0000313" key="1">
    <source>
        <dbReference type="EMBL" id="KAG9218312.1"/>
    </source>
</evidence>
<keyword evidence="2" id="KW-1185">Reference proteome</keyword>
<name>A0ACB7IJD0_PLECO</name>
<evidence type="ECO:0000313" key="2">
    <source>
        <dbReference type="Proteomes" id="UP000824881"/>
    </source>
</evidence>